<evidence type="ECO:0000256" key="1">
    <source>
        <dbReference type="SAM" id="Coils"/>
    </source>
</evidence>
<dbReference type="AlphaFoldDB" id="J4HWM3"/>
<dbReference type="HOGENOM" id="CLU_1098523_0_0_1"/>
<evidence type="ECO:0000313" key="3">
    <source>
        <dbReference type="EMBL" id="CCM02512.1"/>
    </source>
</evidence>
<sequence>MSNALPPHITSVPEAIVSASIATPVENLKLHEVSRNPHVLRLLTNMKDFSKALSVQLDNNRRLRAEVDELRALNHALRVRNARWGDENEIFRQESAELRYIIHTMETAASASLQEHGHRCSIQGNRPCADYSESDSESLTPSDSISCRGNSHTKQPVIDTVQEYFSSYASRGPLETPWLNDESSEYTSSSLSPPSSGYRDASNNCAPKQSRARSSKRHSSDSSKNSSGRLNSANMTPKRKYKESIVVHGAAES</sequence>
<feature type="compositionally biased region" description="Low complexity" evidence="2">
    <location>
        <begin position="222"/>
        <end position="233"/>
    </location>
</feature>
<dbReference type="RefSeq" id="XP_012181795.1">
    <property type="nucleotide sequence ID" value="XM_012326405.1"/>
</dbReference>
<keyword evidence="1" id="KW-0175">Coiled coil</keyword>
<evidence type="ECO:0000313" key="4">
    <source>
        <dbReference type="Proteomes" id="UP000006352"/>
    </source>
</evidence>
<evidence type="ECO:0000256" key="2">
    <source>
        <dbReference type="SAM" id="MobiDB-lite"/>
    </source>
</evidence>
<organism evidence="3 4">
    <name type="scientific">Fibroporia radiculosa</name>
    <dbReference type="NCBI Taxonomy" id="599839"/>
    <lineage>
        <taxon>Eukaryota</taxon>
        <taxon>Fungi</taxon>
        <taxon>Dikarya</taxon>
        <taxon>Basidiomycota</taxon>
        <taxon>Agaricomycotina</taxon>
        <taxon>Agaricomycetes</taxon>
        <taxon>Polyporales</taxon>
        <taxon>Fibroporiaceae</taxon>
        <taxon>Fibroporia</taxon>
    </lineage>
</organism>
<reference evidence="3 4" key="1">
    <citation type="journal article" date="2012" name="Appl. Environ. Microbiol.">
        <title>Short-read sequencing for genomic analysis of the brown rot fungus Fibroporia radiculosa.</title>
        <authorList>
            <person name="Tang J.D."/>
            <person name="Perkins A.D."/>
            <person name="Sonstegard T.S."/>
            <person name="Schroeder S.G."/>
            <person name="Burgess S.C."/>
            <person name="Diehl S.V."/>
        </authorList>
    </citation>
    <scope>NUCLEOTIDE SEQUENCE [LARGE SCALE GENOMIC DNA]</scope>
    <source>
        <strain evidence="3 4">TFFH 294</strain>
    </source>
</reference>
<dbReference type="GeneID" id="24097423"/>
<dbReference type="InParanoid" id="J4HWM3"/>
<gene>
    <name evidence="3" type="ORF">FIBRA_04614</name>
</gene>
<dbReference type="EMBL" id="HE797084">
    <property type="protein sequence ID" value="CCM02512.1"/>
    <property type="molecule type" value="Genomic_DNA"/>
</dbReference>
<name>J4HWM3_9APHY</name>
<keyword evidence="4" id="KW-1185">Reference proteome</keyword>
<feature type="compositionally biased region" description="Low complexity" evidence="2">
    <location>
        <begin position="185"/>
        <end position="196"/>
    </location>
</feature>
<protein>
    <submittedName>
        <fullName evidence="3">Uncharacterized protein</fullName>
    </submittedName>
</protein>
<feature type="region of interest" description="Disordered" evidence="2">
    <location>
        <begin position="176"/>
        <end position="253"/>
    </location>
</feature>
<accession>J4HWM3</accession>
<proteinExistence type="predicted"/>
<feature type="region of interest" description="Disordered" evidence="2">
    <location>
        <begin position="128"/>
        <end position="153"/>
    </location>
</feature>
<feature type="coiled-coil region" evidence="1">
    <location>
        <begin position="53"/>
        <end position="80"/>
    </location>
</feature>
<feature type="compositionally biased region" description="Polar residues" evidence="2">
    <location>
        <begin position="137"/>
        <end position="153"/>
    </location>
</feature>
<dbReference type="Proteomes" id="UP000006352">
    <property type="component" value="Unassembled WGS sequence"/>
</dbReference>